<sequence>MLNILDFHHIKKKPRNIFQNIPGVEIETVGFIQWLSLESKEPSFRRQKLERNHFLECVEFAELDLKSYTEEDEKEDEEMFQYLYLRYGTVFDNIADDLHEIQLTVDAELKEKEELEKARRRKKLLAPPSMEEIKEETAVEETPTVAPPIIAKPRTTIDRMKVFRDIFDIDKRTVGTKKPFATQFVENEPSMAIWLPFDKNIFGAVIPNDPAFHLQYDHILNILSKQNIKTFNEFQRLVVNLIQYPSFATQFVDNEPSMAIWLPFDKNIFGAVIP</sequence>
<protein>
    <submittedName>
        <fullName evidence="2">Uncharacterized protein</fullName>
    </submittedName>
</protein>
<organism evidence="1 2">
    <name type="scientific">Panagrolaimus sp. ES5</name>
    <dbReference type="NCBI Taxonomy" id="591445"/>
    <lineage>
        <taxon>Eukaryota</taxon>
        <taxon>Metazoa</taxon>
        <taxon>Ecdysozoa</taxon>
        <taxon>Nematoda</taxon>
        <taxon>Chromadorea</taxon>
        <taxon>Rhabditida</taxon>
        <taxon>Tylenchina</taxon>
        <taxon>Panagrolaimomorpha</taxon>
        <taxon>Panagrolaimoidea</taxon>
        <taxon>Panagrolaimidae</taxon>
        <taxon>Panagrolaimus</taxon>
    </lineage>
</organism>
<name>A0AC34G9F8_9BILA</name>
<dbReference type="WBParaSite" id="ES5_v2.g26181.t1">
    <property type="protein sequence ID" value="ES5_v2.g26181.t1"/>
    <property type="gene ID" value="ES5_v2.g26181"/>
</dbReference>
<evidence type="ECO:0000313" key="2">
    <source>
        <dbReference type="WBParaSite" id="ES5_v2.g26181.t1"/>
    </source>
</evidence>
<accession>A0AC34G9F8</accession>
<reference evidence="2" key="1">
    <citation type="submission" date="2022-11" db="UniProtKB">
        <authorList>
            <consortium name="WormBaseParasite"/>
        </authorList>
    </citation>
    <scope>IDENTIFICATION</scope>
</reference>
<dbReference type="Proteomes" id="UP000887579">
    <property type="component" value="Unplaced"/>
</dbReference>
<proteinExistence type="predicted"/>
<evidence type="ECO:0000313" key="1">
    <source>
        <dbReference type="Proteomes" id="UP000887579"/>
    </source>
</evidence>